<proteinExistence type="predicted"/>
<dbReference type="AlphaFoldDB" id="A0A6B0YRS1"/>
<dbReference type="SUPFAM" id="SSF53850">
    <property type="entry name" value="Periplasmic binding protein-like II"/>
    <property type="match status" value="1"/>
</dbReference>
<evidence type="ECO:0000313" key="1">
    <source>
        <dbReference type="EMBL" id="MXY93277.1"/>
    </source>
</evidence>
<protein>
    <recommendedName>
        <fullName evidence="2">Extracellular solute-binding protein</fullName>
    </recommendedName>
</protein>
<gene>
    <name evidence="1" type="ORF">F4Y42_07495</name>
</gene>
<evidence type="ECO:0008006" key="2">
    <source>
        <dbReference type="Google" id="ProtNLM"/>
    </source>
</evidence>
<accession>A0A6B0YRS1</accession>
<comment type="caution">
    <text evidence="1">The sequence shown here is derived from an EMBL/GenBank/DDBJ whole genome shotgun (WGS) entry which is preliminary data.</text>
</comment>
<sequence length="418" mass="45727">MIRTRLFIVALLSAAVVLVVGTLVWRTITGNATALGLAPVRPQVVRIQVITALPVTSWVQAAADEFNATGHLADGAAIEVELIPMDGLAALGKWERNDFAALPADVPLEDLPQEKLEALESFPTAWIADGRFLVEMANASFREQLGRDQFLNDGQYRMSPLANTLLVWGLFRSRGAPLLENLGPPSWYTFHKAAVAPTGWKELGGDPGWGNFKLAVNSADKSVSGLAAIVTAAGEYFDRTDVLAEDVVDPQFGTWLSELMGATTHLVAGEKGTAKSVALFGYTAGDGGQFLESELLRNMAGIQNRWQEPVLLYYPKLTTWFDFPFAIWAGPETSTAQKEAALAFQNFLLSEGQQRRALEFGLRPADSSMRVNAAEGSLFEQWSRLGVEDDVSSVNVMQPLNRELLSALLHLQEMYEKR</sequence>
<name>A0A6B0YRS1_9CHLR</name>
<reference evidence="1" key="1">
    <citation type="submission" date="2019-09" db="EMBL/GenBank/DDBJ databases">
        <title>Characterisation of the sponge microbiome using genome-centric metagenomics.</title>
        <authorList>
            <person name="Engelberts J.P."/>
            <person name="Robbins S.J."/>
            <person name="De Goeij J.M."/>
            <person name="Aranda M."/>
            <person name="Bell S.C."/>
            <person name="Webster N.S."/>
        </authorList>
    </citation>
    <scope>NUCLEOTIDE SEQUENCE</scope>
    <source>
        <strain evidence="1">SB0664_bin_27</strain>
    </source>
</reference>
<organism evidence="1">
    <name type="scientific">Caldilineaceae bacterium SB0664_bin_27</name>
    <dbReference type="NCBI Taxonomy" id="2605260"/>
    <lineage>
        <taxon>Bacteria</taxon>
        <taxon>Bacillati</taxon>
        <taxon>Chloroflexota</taxon>
        <taxon>Caldilineae</taxon>
        <taxon>Caldilineales</taxon>
        <taxon>Caldilineaceae</taxon>
    </lineage>
</organism>
<dbReference type="EMBL" id="VXRG01000065">
    <property type="protein sequence ID" value="MXY93277.1"/>
    <property type="molecule type" value="Genomic_DNA"/>
</dbReference>